<reference evidence="1 2" key="1">
    <citation type="submission" date="2013-02" db="EMBL/GenBank/DDBJ databases">
        <title>Genome sequence of Clostridium saccharoperbutylacetonicum N1-4(HMT).</title>
        <authorList>
            <person name="Poehlein A."/>
            <person name="Daniel R."/>
        </authorList>
    </citation>
    <scope>NUCLEOTIDE SEQUENCE [LARGE SCALE GENOMIC DNA]</scope>
    <source>
        <strain evidence="2">N1-4(HMT)</strain>
    </source>
</reference>
<dbReference type="KEGG" id="csr:Cspa_c21810"/>
<dbReference type="RefSeq" id="WP_015392265.1">
    <property type="nucleotide sequence ID" value="NC_020291.1"/>
</dbReference>
<proteinExistence type="predicted"/>
<dbReference type="HOGENOM" id="CLU_139204_0_0_9"/>
<dbReference type="EMBL" id="CP004121">
    <property type="protein sequence ID" value="AGF55946.1"/>
    <property type="molecule type" value="Genomic_DNA"/>
</dbReference>
<dbReference type="Proteomes" id="UP000011728">
    <property type="component" value="Chromosome"/>
</dbReference>
<organism evidence="1 2">
    <name type="scientific">Clostridium saccharoperbutylacetonicum N1-4(HMT)</name>
    <dbReference type="NCBI Taxonomy" id="931276"/>
    <lineage>
        <taxon>Bacteria</taxon>
        <taxon>Bacillati</taxon>
        <taxon>Bacillota</taxon>
        <taxon>Clostridia</taxon>
        <taxon>Eubacteriales</taxon>
        <taxon>Clostridiaceae</taxon>
        <taxon>Clostridium</taxon>
    </lineage>
</organism>
<dbReference type="STRING" id="36745.CLSAP_20020"/>
<dbReference type="OrthoDB" id="6313019at2"/>
<sequence>MLLNNGITGFSDDKALLPMMSCDEFKRICYEIAISLKFNIESFDFKLEGKNFYSAKVKINNDTIFILLNAYYPIIAFALKISPFNNEYLDIEMLSNEFIKFYHILTVSELESSITNEEKECLNDYELKQLKYYKPDNVAGVIFNYWD</sequence>
<dbReference type="AlphaFoldDB" id="M1MMH6"/>
<name>M1MMH6_9CLOT</name>
<protein>
    <submittedName>
        <fullName evidence="1">Uncharacterized protein</fullName>
    </submittedName>
</protein>
<gene>
    <name evidence="1" type="ORF">Cspa_c21810</name>
</gene>
<dbReference type="PATRIC" id="fig|931276.5.peg.2179"/>
<evidence type="ECO:0000313" key="1">
    <source>
        <dbReference type="EMBL" id="AGF55946.1"/>
    </source>
</evidence>
<keyword evidence="2" id="KW-1185">Reference proteome</keyword>
<evidence type="ECO:0000313" key="2">
    <source>
        <dbReference type="Proteomes" id="UP000011728"/>
    </source>
</evidence>
<dbReference type="eggNOG" id="ENOG50332RQ">
    <property type="taxonomic scope" value="Bacteria"/>
</dbReference>
<accession>M1MMH6</accession>